<evidence type="ECO:0000313" key="3">
    <source>
        <dbReference type="EMBL" id="KAF0977753.1"/>
    </source>
</evidence>
<dbReference type="RefSeq" id="XP_044562466.1">
    <property type="nucleotide sequence ID" value="XM_044706339.1"/>
</dbReference>
<dbReference type="Gene3D" id="3.40.50.300">
    <property type="entry name" value="P-loop containing nucleotide triphosphate hydrolases"/>
    <property type="match status" value="1"/>
</dbReference>
<keyword evidence="2" id="KW-0342">GTP-binding</keyword>
<dbReference type="SUPFAM" id="SSF52540">
    <property type="entry name" value="P-loop containing nucleoside triphosphate hydrolases"/>
    <property type="match status" value="1"/>
</dbReference>
<dbReference type="InterPro" id="IPR027417">
    <property type="entry name" value="P-loop_NTPase"/>
</dbReference>
<dbReference type="EMBL" id="VFQX01000033">
    <property type="protein sequence ID" value="KAF0977753.1"/>
    <property type="molecule type" value="Genomic_DNA"/>
</dbReference>
<keyword evidence="1" id="KW-0547">Nucleotide-binding</keyword>
<dbReference type="Pfam" id="PF00071">
    <property type="entry name" value="Ras"/>
    <property type="match status" value="1"/>
</dbReference>
<dbReference type="PANTHER" id="PTHR24072">
    <property type="entry name" value="RHO FAMILY GTPASE"/>
    <property type="match status" value="1"/>
</dbReference>
<dbReference type="InterPro" id="IPR003578">
    <property type="entry name" value="Small_GTPase_Rho"/>
</dbReference>
<dbReference type="OrthoDB" id="8830751at2759"/>
<dbReference type="PROSITE" id="PS51420">
    <property type="entry name" value="RHO"/>
    <property type="match status" value="1"/>
</dbReference>
<reference evidence="3 4" key="1">
    <citation type="journal article" date="2019" name="Sci. Rep.">
        <title>Nanopore sequencing improves the draft genome of the human pathogenic amoeba Naegleria fowleri.</title>
        <authorList>
            <person name="Liechti N."/>
            <person name="Schurch N."/>
            <person name="Bruggmann R."/>
            <person name="Wittwer M."/>
        </authorList>
    </citation>
    <scope>NUCLEOTIDE SEQUENCE [LARGE SCALE GENOMIC DNA]</scope>
    <source>
        <strain evidence="3 4">ATCC 30894</strain>
    </source>
</reference>
<dbReference type="GO" id="GO:0007264">
    <property type="term" value="P:small GTPase-mediated signal transduction"/>
    <property type="evidence" value="ECO:0007669"/>
    <property type="project" value="InterPro"/>
</dbReference>
<protein>
    <submittedName>
        <fullName evidence="3">Uncharacterized protein</fullName>
    </submittedName>
</protein>
<evidence type="ECO:0000313" key="4">
    <source>
        <dbReference type="Proteomes" id="UP000444721"/>
    </source>
</evidence>
<dbReference type="PROSITE" id="PS51421">
    <property type="entry name" value="RAS"/>
    <property type="match status" value="1"/>
</dbReference>
<dbReference type="SMART" id="SM00174">
    <property type="entry name" value="RHO"/>
    <property type="match status" value="1"/>
</dbReference>
<dbReference type="Proteomes" id="UP000444721">
    <property type="component" value="Unassembled WGS sequence"/>
</dbReference>
<dbReference type="SMART" id="SM00173">
    <property type="entry name" value="RAS"/>
    <property type="match status" value="1"/>
</dbReference>
<organism evidence="3 4">
    <name type="scientific">Naegleria fowleri</name>
    <name type="common">Brain eating amoeba</name>
    <dbReference type="NCBI Taxonomy" id="5763"/>
    <lineage>
        <taxon>Eukaryota</taxon>
        <taxon>Discoba</taxon>
        <taxon>Heterolobosea</taxon>
        <taxon>Tetramitia</taxon>
        <taxon>Eutetramitia</taxon>
        <taxon>Vahlkampfiidae</taxon>
        <taxon>Naegleria</taxon>
    </lineage>
</organism>
<dbReference type="AlphaFoldDB" id="A0A6A5BIM7"/>
<evidence type="ECO:0000256" key="1">
    <source>
        <dbReference type="ARBA" id="ARBA00022741"/>
    </source>
</evidence>
<comment type="caution">
    <text evidence="3">The sequence shown here is derived from an EMBL/GenBank/DDBJ whole genome shotgun (WGS) entry which is preliminary data.</text>
</comment>
<dbReference type="VEuPathDB" id="AmoebaDB:FDP41_003075"/>
<dbReference type="VEuPathDB" id="AmoebaDB:NfTy_058730"/>
<proteinExistence type="predicted"/>
<evidence type="ECO:0000256" key="2">
    <source>
        <dbReference type="ARBA" id="ARBA00023134"/>
    </source>
</evidence>
<dbReference type="GeneID" id="68110293"/>
<dbReference type="VEuPathDB" id="AmoebaDB:NF0031210"/>
<dbReference type="InterPro" id="IPR001806">
    <property type="entry name" value="Small_GTPase"/>
</dbReference>
<dbReference type="PRINTS" id="PR00449">
    <property type="entry name" value="RASTRNSFRMNG"/>
</dbReference>
<dbReference type="PROSITE" id="PS51419">
    <property type="entry name" value="RAB"/>
    <property type="match status" value="1"/>
</dbReference>
<keyword evidence="4" id="KW-1185">Reference proteome</keyword>
<accession>A0A6A5BIM7</accession>
<gene>
    <name evidence="3" type="ORF">FDP41_003075</name>
</gene>
<sequence>MSFNNNSMLDTDSLIHILQFFTMNELNILTGVLFHSESMCITNELYHSSQTQFPSQASCVCKNQLGFQILLASWHDYLWKDYITERINFINENILSPTTMNNNVDHSNNNKNENCCNETFVLTMPQNNFRREFLKQIWNRVQKLNRISKEREERKKYFETLSKKIESEAAKHTPNKLDLSSHQGNDNWQVDDSVIYTPRVAFSINKQRELREYVITEHTIDDIKLQISSLQHELKDFKFPYESHQLKWVIVGQTGIGKTCLMFRTGHKLYPIEWTPTIVDAFSNDIVIPFFDEKFEKKCEKTFGIGYWDSSERQTEYRKMNRLSYPGSDIVTLAFSVDDWKSLKYLAERMVWDVHYFIPSATIIVLGLKKDLRKIQMWKSLLLDSNSNDDSSNVSEPVSYEEGLEFSKRIGAVAYLETSAKENIGLERWHYKLAILRLADIIARKSSQQRKIATQKKAEKTCEVQ</sequence>
<dbReference type="GO" id="GO:0003924">
    <property type="term" value="F:GTPase activity"/>
    <property type="evidence" value="ECO:0007669"/>
    <property type="project" value="InterPro"/>
</dbReference>
<dbReference type="GO" id="GO:0005525">
    <property type="term" value="F:GTP binding"/>
    <property type="evidence" value="ECO:0007669"/>
    <property type="project" value="UniProtKB-KW"/>
</dbReference>
<dbReference type="SMART" id="SM00175">
    <property type="entry name" value="RAB"/>
    <property type="match status" value="1"/>
</dbReference>
<name>A0A6A5BIM7_NAEFO</name>